<dbReference type="GO" id="GO:0016020">
    <property type="term" value="C:membrane"/>
    <property type="evidence" value="ECO:0007669"/>
    <property type="project" value="UniProtKB-SubCell"/>
</dbReference>
<keyword evidence="2 6" id="KW-0812">Transmembrane</keyword>
<evidence type="ECO:0000256" key="6">
    <source>
        <dbReference type="SAM" id="Phobius"/>
    </source>
</evidence>
<keyword evidence="9" id="KW-1185">Reference proteome</keyword>
<evidence type="ECO:0000256" key="5">
    <source>
        <dbReference type="SAM" id="MobiDB-lite"/>
    </source>
</evidence>
<feature type="transmembrane region" description="Helical" evidence="6">
    <location>
        <begin position="317"/>
        <end position="335"/>
    </location>
</feature>
<feature type="transmembrane region" description="Helical" evidence="6">
    <location>
        <begin position="85"/>
        <end position="107"/>
    </location>
</feature>
<evidence type="ECO:0000256" key="2">
    <source>
        <dbReference type="ARBA" id="ARBA00022692"/>
    </source>
</evidence>
<evidence type="ECO:0000256" key="4">
    <source>
        <dbReference type="ARBA" id="ARBA00023136"/>
    </source>
</evidence>
<feature type="transmembrane region" description="Helical" evidence="6">
    <location>
        <begin position="119"/>
        <end position="152"/>
    </location>
</feature>
<evidence type="ECO:0000256" key="1">
    <source>
        <dbReference type="ARBA" id="ARBA00004141"/>
    </source>
</evidence>
<evidence type="ECO:0000256" key="3">
    <source>
        <dbReference type="ARBA" id="ARBA00022989"/>
    </source>
</evidence>
<keyword evidence="4 6" id="KW-0472">Membrane</keyword>
<sequence>MTLLQERSLAEHRQPKDADVPGALERMDNPKVISATLSVLAIFASLAADKYGAGLPVPPSSLLLGAAVFGAAFVVPTRGVPRPNWGVWLTLAIPGWLVVSSYLNHISGTKRLANLGMEALLVLVIASGRLCVISVARGAGIAVVLGSLWGLGTLGANGYVGRLVGGWGDPNNAGLCLVVLGCVAFAYVRTRLARVLIAVAGASAVFATFSRTSLFAMVIVILWVVVGDRVQVWVRVVVVGSVMWYVHTLPATDYATGIFAGRGGSDALRRRISRAERLTVSEHPLYGHGAGSARTNVDGDTFYFHNSYLALRAEGGWILLLIVVALYALLLWNLLRLPAGHRKPWIEASLIGVLVCAANLGEVFLAPPAMIAVGVALRHLALSRRRIMDPNAPPPLGLWERSRPADRLPFASGTR</sequence>
<reference evidence="8 9" key="1">
    <citation type="submission" date="2020-07" db="EMBL/GenBank/DDBJ databases">
        <title>Sequencing the genomes of 1000 actinobacteria strains.</title>
        <authorList>
            <person name="Klenk H.-P."/>
        </authorList>
    </citation>
    <scope>NUCLEOTIDE SEQUENCE [LARGE SCALE GENOMIC DNA]</scope>
    <source>
        <strain evidence="8 9">DSM 29531</strain>
    </source>
</reference>
<evidence type="ECO:0000313" key="8">
    <source>
        <dbReference type="EMBL" id="NYJ75163.1"/>
    </source>
</evidence>
<feature type="region of interest" description="Disordered" evidence="5">
    <location>
        <begin position="1"/>
        <end position="23"/>
    </location>
</feature>
<evidence type="ECO:0000259" key="7">
    <source>
        <dbReference type="Pfam" id="PF04932"/>
    </source>
</evidence>
<protein>
    <recommendedName>
        <fullName evidence="7">O-antigen ligase-related domain-containing protein</fullName>
    </recommendedName>
</protein>
<comment type="caution">
    <text evidence="8">The sequence shown here is derived from an EMBL/GenBank/DDBJ whole genome shotgun (WGS) entry which is preliminary data.</text>
</comment>
<feature type="transmembrane region" description="Helical" evidence="6">
    <location>
        <begin position="350"/>
        <end position="377"/>
    </location>
</feature>
<organism evidence="8 9">
    <name type="scientific">Allobranchiibius huperziae</name>
    <dbReference type="NCBI Taxonomy" id="1874116"/>
    <lineage>
        <taxon>Bacteria</taxon>
        <taxon>Bacillati</taxon>
        <taxon>Actinomycetota</taxon>
        <taxon>Actinomycetes</taxon>
        <taxon>Micrococcales</taxon>
        <taxon>Dermacoccaceae</taxon>
        <taxon>Allobranchiibius</taxon>
    </lineage>
</organism>
<feature type="domain" description="O-antigen ligase-related" evidence="7">
    <location>
        <begin position="197"/>
        <end position="323"/>
    </location>
</feature>
<dbReference type="Pfam" id="PF04932">
    <property type="entry name" value="Wzy_C"/>
    <property type="match status" value="1"/>
</dbReference>
<feature type="transmembrane region" description="Helical" evidence="6">
    <location>
        <begin position="172"/>
        <end position="188"/>
    </location>
</feature>
<feature type="transmembrane region" description="Helical" evidence="6">
    <location>
        <begin position="60"/>
        <end position="79"/>
    </location>
</feature>
<name>A0A853DGL2_9MICO</name>
<dbReference type="InterPro" id="IPR051533">
    <property type="entry name" value="WaaL-like"/>
</dbReference>
<proteinExistence type="predicted"/>
<dbReference type="PANTHER" id="PTHR37422:SF23">
    <property type="entry name" value="TEICHURONIC ACID BIOSYNTHESIS PROTEIN TUAE"/>
    <property type="match status" value="1"/>
</dbReference>
<gene>
    <name evidence="8" type="ORF">HNR15_002126</name>
</gene>
<dbReference type="RefSeq" id="WP_179481602.1">
    <property type="nucleotide sequence ID" value="NZ_JACCFW010000001.1"/>
</dbReference>
<evidence type="ECO:0000313" key="9">
    <source>
        <dbReference type="Proteomes" id="UP000571817"/>
    </source>
</evidence>
<keyword evidence="3 6" id="KW-1133">Transmembrane helix</keyword>
<feature type="compositionally biased region" description="Basic and acidic residues" evidence="5">
    <location>
        <begin position="8"/>
        <end position="23"/>
    </location>
</feature>
<accession>A0A853DGL2</accession>
<dbReference type="PANTHER" id="PTHR37422">
    <property type="entry name" value="TEICHURONIC ACID BIOSYNTHESIS PROTEIN TUAE"/>
    <property type="match status" value="1"/>
</dbReference>
<feature type="transmembrane region" description="Helical" evidence="6">
    <location>
        <begin position="195"/>
        <end position="226"/>
    </location>
</feature>
<dbReference type="EMBL" id="JACCFW010000001">
    <property type="protein sequence ID" value="NYJ75163.1"/>
    <property type="molecule type" value="Genomic_DNA"/>
</dbReference>
<dbReference type="Proteomes" id="UP000571817">
    <property type="component" value="Unassembled WGS sequence"/>
</dbReference>
<comment type="subcellular location">
    <subcellularLocation>
        <location evidence="1">Membrane</location>
        <topology evidence="1">Multi-pass membrane protein</topology>
    </subcellularLocation>
</comment>
<dbReference type="InterPro" id="IPR007016">
    <property type="entry name" value="O-antigen_ligase-rel_domated"/>
</dbReference>
<feature type="transmembrane region" description="Helical" evidence="6">
    <location>
        <begin position="232"/>
        <end position="252"/>
    </location>
</feature>
<dbReference type="AlphaFoldDB" id="A0A853DGL2"/>